<protein>
    <submittedName>
        <fullName evidence="3">ANK_REP_REGION domain-containing protein</fullName>
    </submittedName>
</protein>
<keyword evidence="2" id="KW-1185">Reference proteome</keyword>
<proteinExistence type="predicted"/>
<reference evidence="3" key="1">
    <citation type="submission" date="2016-11" db="UniProtKB">
        <authorList>
            <consortium name="WormBaseParasite"/>
        </authorList>
    </citation>
    <scope>IDENTIFICATION</scope>
</reference>
<evidence type="ECO:0000313" key="3">
    <source>
        <dbReference type="WBParaSite" id="maker-unitig_19614-snap-gene-0.2-mRNA-1"/>
    </source>
</evidence>
<evidence type="ECO:0000313" key="2">
    <source>
        <dbReference type="Proteomes" id="UP000095280"/>
    </source>
</evidence>
<name>A0A1I8F3V5_9PLAT</name>
<dbReference type="Proteomes" id="UP000095280">
    <property type="component" value="Unplaced"/>
</dbReference>
<organism evidence="2 3">
    <name type="scientific">Macrostomum lignano</name>
    <dbReference type="NCBI Taxonomy" id="282301"/>
    <lineage>
        <taxon>Eukaryota</taxon>
        <taxon>Metazoa</taxon>
        <taxon>Spiralia</taxon>
        <taxon>Lophotrochozoa</taxon>
        <taxon>Platyhelminthes</taxon>
        <taxon>Rhabditophora</taxon>
        <taxon>Macrostomorpha</taxon>
        <taxon>Macrostomida</taxon>
        <taxon>Macrostomidae</taxon>
        <taxon>Macrostomum</taxon>
    </lineage>
</organism>
<feature type="compositionally biased region" description="Basic and acidic residues" evidence="1">
    <location>
        <begin position="46"/>
        <end position="68"/>
    </location>
</feature>
<dbReference type="WBParaSite" id="maker-unitig_19614-snap-gene-0.2-mRNA-1">
    <property type="protein sequence ID" value="maker-unitig_19614-snap-gene-0.2-mRNA-1"/>
    <property type="gene ID" value="maker-unitig_19614-snap-gene-0.2"/>
</dbReference>
<evidence type="ECO:0000256" key="1">
    <source>
        <dbReference type="SAM" id="MobiDB-lite"/>
    </source>
</evidence>
<dbReference type="AlphaFoldDB" id="A0A1I8F3V5"/>
<sequence>MELLVQHGAKLDAVDATRQTRSPKAAFFAQPSLLANLLERPEMAARSSLDCRDRHEGTAADAGQHGEGRPGVTNRQVLQALLDHPAVRDARIIDESDACQQLPAARGLQERLFADFSKSTFRWPSTEDEDFEHADAHAALAGQARICQLLIEEGKAESPETLLRENDSPTDPARQVERHAAVLACQGGHSMRIFATPAGPERYAASQADIRKMRPLLRRVFDQMRGDQPRRAAAGPGGTGTTIAVAFNYAAFLSDDSYIRWSGTRGRRWRRLPAASRTISGPRKAPLIISRECQRQRHLRLVRAGLKDSANVAATVGGAVRDSLKNHR</sequence>
<accession>A0A1I8F3V5</accession>
<feature type="region of interest" description="Disordered" evidence="1">
    <location>
        <begin position="46"/>
        <end position="71"/>
    </location>
</feature>